<name>A0A7R8Z5B8_TIMDO</name>
<proteinExistence type="predicted"/>
<organism evidence="1">
    <name type="scientific">Timema douglasi</name>
    <name type="common">Walking stick</name>
    <dbReference type="NCBI Taxonomy" id="61478"/>
    <lineage>
        <taxon>Eukaryota</taxon>
        <taxon>Metazoa</taxon>
        <taxon>Ecdysozoa</taxon>
        <taxon>Arthropoda</taxon>
        <taxon>Hexapoda</taxon>
        <taxon>Insecta</taxon>
        <taxon>Pterygota</taxon>
        <taxon>Neoptera</taxon>
        <taxon>Polyneoptera</taxon>
        <taxon>Phasmatodea</taxon>
        <taxon>Timematodea</taxon>
        <taxon>Timematoidea</taxon>
        <taxon>Timematidae</taxon>
        <taxon>Timema</taxon>
    </lineage>
</organism>
<gene>
    <name evidence="1" type="ORF">TDIB3V08_LOCUS933</name>
</gene>
<protein>
    <submittedName>
        <fullName evidence="1">Uncharacterized protein</fullName>
    </submittedName>
</protein>
<dbReference type="EMBL" id="OA564501">
    <property type="protein sequence ID" value="CAD7194509.1"/>
    <property type="molecule type" value="Genomic_DNA"/>
</dbReference>
<dbReference type="AlphaFoldDB" id="A0A7R8Z5B8"/>
<reference evidence="1" key="1">
    <citation type="submission" date="2020-11" db="EMBL/GenBank/DDBJ databases">
        <authorList>
            <person name="Tran Van P."/>
        </authorList>
    </citation>
    <scope>NUCLEOTIDE SEQUENCE</scope>
</reference>
<dbReference type="SUPFAM" id="SSF57716">
    <property type="entry name" value="Glucocorticoid receptor-like (DNA-binding domain)"/>
    <property type="match status" value="1"/>
</dbReference>
<evidence type="ECO:0000313" key="1">
    <source>
        <dbReference type="EMBL" id="CAD7194509.1"/>
    </source>
</evidence>
<sequence length="132" mass="15404">MQVILKDPVKPTQLHQLFSSQDEKMSHTTIEKTEDKLKINPTDPLPKTVCIPCIDRLEVHHELMEQFLWARKHLAIASSAESSDVRDIRKQFNQKLRAAFAWLQFVFYPLPCKRSAPIHLVSSARMKRDRLN</sequence>
<accession>A0A7R8Z5B8</accession>